<protein>
    <submittedName>
        <fullName evidence="2">SMC_N domain-containing protein</fullName>
    </submittedName>
</protein>
<evidence type="ECO:0000313" key="2">
    <source>
        <dbReference type="WBParaSite" id="RSKR_0000612200.1"/>
    </source>
</evidence>
<dbReference type="WBParaSite" id="RSKR_0000612200.1">
    <property type="protein sequence ID" value="RSKR_0000612200.1"/>
    <property type="gene ID" value="RSKR_0000612200"/>
</dbReference>
<name>A0AC35TZD8_9BILA</name>
<dbReference type="Proteomes" id="UP000095286">
    <property type="component" value="Unplaced"/>
</dbReference>
<evidence type="ECO:0000313" key="1">
    <source>
        <dbReference type="Proteomes" id="UP000095286"/>
    </source>
</evidence>
<reference evidence="2" key="1">
    <citation type="submission" date="2016-11" db="UniProtKB">
        <authorList>
            <consortium name="WormBaseParasite"/>
        </authorList>
    </citation>
    <scope>IDENTIFICATION</scope>
    <source>
        <strain evidence="2">KR3021</strain>
    </source>
</reference>
<organism evidence="1 2">
    <name type="scientific">Rhabditophanes sp. KR3021</name>
    <dbReference type="NCBI Taxonomy" id="114890"/>
    <lineage>
        <taxon>Eukaryota</taxon>
        <taxon>Metazoa</taxon>
        <taxon>Ecdysozoa</taxon>
        <taxon>Nematoda</taxon>
        <taxon>Chromadorea</taxon>
        <taxon>Rhabditida</taxon>
        <taxon>Tylenchina</taxon>
        <taxon>Panagrolaimomorpha</taxon>
        <taxon>Strongyloidoidea</taxon>
        <taxon>Alloionematidae</taxon>
        <taxon>Rhabditophanes</taxon>
    </lineage>
</organism>
<accession>A0AC35TZD8</accession>
<sequence>MPQEKYKLREIRLRHFKSFVDETTIGPLEDVNVILGGNGAGKSNILDGIQFALLQKPAALRVKSEGQLISKLDNGSPMSTSFFVELTFAARDASIKLRRDFCTHPSKSKDANGYSIDGVTVKVGTYREAISSLGVVGNLENVAISQGLTKTVARKKPVELSSFIEQLCCVEAEIKEHERAESLLYEVEGDLAQMRAVVKSNANEKWEIRKYLLDLKRHQVIQAEHQKECVKIKHLTLFQNVQALHGKRHQLTTQQSKSEEAKRKIMLSDDNILENNRQIVDLKIEEAEEAIAIKEIQKMVNQKQAIQKKNEMEKKALATRREGLENAIVQLTKEEDSLIDKKAVLENQIQQAKENCDGVDVQIDQFEDLDSQEILKKAAFDKCQNQYDDESFFHQLKLENAREDLKRANGGIARLKTSSGKFNNELIKNETEVTAMTGKRNAIVSDLSTMTQQRDYCENELPRKVQELETFQLLLGELNGDLTKKTSEVKSLIESLANSREPQDPNVSSISDSGKDLDWYLKNMKLTTSRIKSSTESMNVLEDEIKQLEKTIQSVESKEARHENVLIYINEKLDLLNEISTSLRESLSEVDLKLEKAKATVIESERIIEVEENELEQIRIRCFSELEEENKNPIQTREDLFVAKTKILGHIDGLTKQIETIEEALDIKRAMKVGKTEDMEKLTSAENCGETVDDDSFGELLETLSEKEEDLKAIKKQIKLLKENSSVLMEARILLTSQIQECDLALVKEVKLCEKVVLQSMNESFFKEADDVLDFNKSFLIQTFGNRFEYKVSKLLEDSEKKCDEFQSEMDGFVFIESQEEEMLKKQEELNLLEERVKQASLIRKERKLTFENLESKRTANFKAIMENLNKALKVLTNLIFGSNNSQALLVNSSFQGSNYNSSTIFNFWIYGKQLQQIEDMSGGEQNFASLILLVACCLNFPGPFLFLDEVDACLDGERRALMTKIIEQLSGGTTIMVITHNRDIAGCGDKVIAVMDEIKDGSHRSKTFGMNLSNIPSVREMAENDSDEMEE</sequence>
<proteinExistence type="predicted"/>